<sequence>MNKSTWLIACATLLALAGCASTPAPKTIADVAATTPELSTLDGLIKQAGLTDTLKGTGPYTVFAPTNAAFKAVPAKTLESLGKDPEALKGVLLFHVVPGTVMAADVKPGNVKTAQGANIAVSKAGTMVTVEDAVVEKADIRASNGVVHEVDRVLMPPKK</sequence>
<reference evidence="3 4" key="1">
    <citation type="submission" date="2019-02" db="EMBL/GenBank/DDBJ databases">
        <title>Genomic Encyclopedia of Type Strains, Phase IV (KMG-IV): sequencing the most valuable type-strain genomes for metagenomic binning, comparative biology and taxonomic classification.</title>
        <authorList>
            <person name="Goeker M."/>
        </authorList>
    </citation>
    <scope>NUCLEOTIDE SEQUENCE [LARGE SCALE GENOMIC DNA]</scope>
    <source>
        <strain evidence="3 4">DSM 19570</strain>
    </source>
</reference>
<dbReference type="RefSeq" id="WP_130432434.1">
    <property type="nucleotide sequence ID" value="NZ_SHKP01000006.1"/>
</dbReference>
<dbReference type="InterPro" id="IPR036378">
    <property type="entry name" value="FAS1_dom_sf"/>
</dbReference>
<dbReference type="InterPro" id="IPR050904">
    <property type="entry name" value="Adhesion/Biosynth-related"/>
</dbReference>
<dbReference type="SUPFAM" id="SSF82153">
    <property type="entry name" value="FAS1 domain"/>
    <property type="match status" value="1"/>
</dbReference>
<comment type="caution">
    <text evidence="3">The sequence shown here is derived from an EMBL/GenBank/DDBJ whole genome shotgun (WGS) entry which is preliminary data.</text>
</comment>
<keyword evidence="1" id="KW-0732">Signal</keyword>
<dbReference type="Gene3D" id="2.30.180.10">
    <property type="entry name" value="FAS1 domain"/>
    <property type="match status" value="1"/>
</dbReference>
<accession>A0A4Q7VP79</accession>
<evidence type="ECO:0000313" key="4">
    <source>
        <dbReference type="Proteomes" id="UP000293671"/>
    </source>
</evidence>
<dbReference type="SMART" id="SM00554">
    <property type="entry name" value="FAS1"/>
    <property type="match status" value="1"/>
</dbReference>
<dbReference type="Pfam" id="PF02469">
    <property type="entry name" value="Fasciclin"/>
    <property type="match status" value="1"/>
</dbReference>
<feature type="chain" id="PRO_5020626283" evidence="1">
    <location>
        <begin position="21"/>
        <end position="159"/>
    </location>
</feature>
<proteinExistence type="predicted"/>
<feature type="domain" description="FAS1" evidence="2">
    <location>
        <begin position="25"/>
        <end position="154"/>
    </location>
</feature>
<dbReference type="EMBL" id="SHKP01000006">
    <property type="protein sequence ID" value="RZT98044.1"/>
    <property type="molecule type" value="Genomic_DNA"/>
</dbReference>
<dbReference type="PANTHER" id="PTHR10900">
    <property type="entry name" value="PERIOSTIN-RELATED"/>
    <property type="match status" value="1"/>
</dbReference>
<dbReference type="PROSITE" id="PS50213">
    <property type="entry name" value="FAS1"/>
    <property type="match status" value="1"/>
</dbReference>
<dbReference type="FunFam" id="2.30.180.10:FF:000032">
    <property type="entry name" value="Fasciclin domain-containing protein, putative"/>
    <property type="match status" value="1"/>
</dbReference>
<evidence type="ECO:0000256" key="1">
    <source>
        <dbReference type="SAM" id="SignalP"/>
    </source>
</evidence>
<dbReference type="GO" id="GO:0005615">
    <property type="term" value="C:extracellular space"/>
    <property type="evidence" value="ECO:0007669"/>
    <property type="project" value="TreeGrafter"/>
</dbReference>
<dbReference type="PANTHER" id="PTHR10900:SF77">
    <property type="entry name" value="FI19380P1"/>
    <property type="match status" value="1"/>
</dbReference>
<dbReference type="Proteomes" id="UP000293671">
    <property type="component" value="Unassembled WGS sequence"/>
</dbReference>
<evidence type="ECO:0000259" key="2">
    <source>
        <dbReference type="PROSITE" id="PS50213"/>
    </source>
</evidence>
<evidence type="ECO:0000313" key="3">
    <source>
        <dbReference type="EMBL" id="RZT98044.1"/>
    </source>
</evidence>
<gene>
    <name evidence="3" type="ORF">EV670_2446</name>
</gene>
<organism evidence="3 4">
    <name type="scientific">Rivibacter subsaxonicus</name>
    <dbReference type="NCBI Taxonomy" id="457575"/>
    <lineage>
        <taxon>Bacteria</taxon>
        <taxon>Pseudomonadati</taxon>
        <taxon>Pseudomonadota</taxon>
        <taxon>Betaproteobacteria</taxon>
        <taxon>Burkholderiales</taxon>
        <taxon>Rivibacter</taxon>
    </lineage>
</organism>
<dbReference type="PROSITE" id="PS51257">
    <property type="entry name" value="PROKAR_LIPOPROTEIN"/>
    <property type="match status" value="1"/>
</dbReference>
<keyword evidence="4" id="KW-1185">Reference proteome</keyword>
<feature type="signal peptide" evidence="1">
    <location>
        <begin position="1"/>
        <end position="20"/>
    </location>
</feature>
<protein>
    <submittedName>
        <fullName evidence="3">Putative surface protein with fasciclin (FAS1) repeats</fullName>
    </submittedName>
</protein>
<dbReference type="InterPro" id="IPR000782">
    <property type="entry name" value="FAS1_domain"/>
</dbReference>
<name>A0A4Q7VP79_9BURK</name>
<dbReference type="OrthoDB" id="9800666at2"/>
<dbReference type="AlphaFoldDB" id="A0A4Q7VP79"/>